<evidence type="ECO:0000313" key="3">
    <source>
        <dbReference type="Proteomes" id="UP001604336"/>
    </source>
</evidence>
<evidence type="ECO:0000256" key="1">
    <source>
        <dbReference type="SAM" id="MobiDB-lite"/>
    </source>
</evidence>
<name>A0ABD1RCB8_9LAMI</name>
<organism evidence="2 3">
    <name type="scientific">Abeliophyllum distichum</name>
    <dbReference type="NCBI Taxonomy" id="126358"/>
    <lineage>
        <taxon>Eukaryota</taxon>
        <taxon>Viridiplantae</taxon>
        <taxon>Streptophyta</taxon>
        <taxon>Embryophyta</taxon>
        <taxon>Tracheophyta</taxon>
        <taxon>Spermatophyta</taxon>
        <taxon>Magnoliopsida</taxon>
        <taxon>eudicotyledons</taxon>
        <taxon>Gunneridae</taxon>
        <taxon>Pentapetalae</taxon>
        <taxon>asterids</taxon>
        <taxon>lamiids</taxon>
        <taxon>Lamiales</taxon>
        <taxon>Oleaceae</taxon>
        <taxon>Forsythieae</taxon>
        <taxon>Abeliophyllum</taxon>
    </lineage>
</organism>
<keyword evidence="3" id="KW-1185">Reference proteome</keyword>
<dbReference type="EMBL" id="JBFOLK010000009">
    <property type="protein sequence ID" value="KAL2486050.1"/>
    <property type="molecule type" value="Genomic_DNA"/>
</dbReference>
<comment type="caution">
    <text evidence="2">The sequence shown here is derived from an EMBL/GenBank/DDBJ whole genome shotgun (WGS) entry which is preliminary data.</text>
</comment>
<accession>A0ABD1RCB8</accession>
<dbReference type="AlphaFoldDB" id="A0ABD1RCB8"/>
<feature type="region of interest" description="Disordered" evidence="1">
    <location>
        <begin position="115"/>
        <end position="148"/>
    </location>
</feature>
<sequence>MAPPLAPGSLASSFAPYIHLLKFSTKQLWGQPSQVVSPTVGETPVLGLEQRATLGIKDLQMPAIVTVIMNGTQSCPFKMSLSKNLSNTIHELLKRWDKYVDADEAYFITKGMKYGKEPKSNKRKTWDKLEPRDDKGKQVENKSSKAYK</sequence>
<dbReference type="Proteomes" id="UP001604336">
    <property type="component" value="Unassembled WGS sequence"/>
</dbReference>
<proteinExistence type="predicted"/>
<evidence type="ECO:0000313" key="2">
    <source>
        <dbReference type="EMBL" id="KAL2486050.1"/>
    </source>
</evidence>
<reference evidence="3" key="1">
    <citation type="submission" date="2024-07" db="EMBL/GenBank/DDBJ databases">
        <title>Two chromosome-level genome assemblies of Korean endemic species Abeliophyllum distichum and Forsythia ovata (Oleaceae).</title>
        <authorList>
            <person name="Jang H."/>
        </authorList>
    </citation>
    <scope>NUCLEOTIDE SEQUENCE [LARGE SCALE GENOMIC DNA]</scope>
</reference>
<protein>
    <submittedName>
        <fullName evidence="2">Uncharacterized protein</fullName>
    </submittedName>
</protein>
<gene>
    <name evidence="2" type="ORF">Adt_30806</name>
</gene>